<name>A0A0P9CYT3_9CHLR</name>
<dbReference type="SUPFAM" id="SSF55021">
    <property type="entry name" value="ACT-like"/>
    <property type="match status" value="1"/>
</dbReference>
<dbReference type="InterPro" id="IPR051257">
    <property type="entry name" value="Diverse_CBS-Domain"/>
</dbReference>
<dbReference type="Gene3D" id="3.30.70.260">
    <property type="match status" value="1"/>
</dbReference>
<dbReference type="CDD" id="cd04584">
    <property type="entry name" value="CBS_pair_AcuB_like"/>
    <property type="match status" value="1"/>
</dbReference>
<sequence length="213" mass="23312">MLVGERMTHPVIPVHPETSVPEALTLMRREKIRRLPVVDHGRLVGIVTDRDLLHASASSATTLSVWELNYLLSKLTVERVMCTDVLTVAEDTPIEEAARIMADNKIGGLPVMRGDHIVGMITETNLFRVLLEMTGAREKGVRATVLVPDRAGQLAQLTHAVAELGGNIIALSTFAGEDLSNSLVMCKLTGVEPELLRKQLAPLVERIVDIRES</sequence>
<dbReference type="InterPro" id="IPR002912">
    <property type="entry name" value="ACT_dom"/>
</dbReference>
<dbReference type="PROSITE" id="PS51371">
    <property type="entry name" value="CBS"/>
    <property type="match status" value="2"/>
</dbReference>
<comment type="caution">
    <text evidence="5">The sequence shown here is derived from an EMBL/GenBank/DDBJ whole genome shotgun (WGS) entry which is preliminary data.</text>
</comment>
<keyword evidence="6" id="KW-1185">Reference proteome</keyword>
<organism evidence="5 6">
    <name type="scientific">Kouleothrix aurantiaca</name>
    <dbReference type="NCBI Taxonomy" id="186479"/>
    <lineage>
        <taxon>Bacteria</taxon>
        <taxon>Bacillati</taxon>
        <taxon>Chloroflexota</taxon>
        <taxon>Chloroflexia</taxon>
        <taxon>Chloroflexales</taxon>
        <taxon>Roseiflexineae</taxon>
        <taxon>Roseiflexaceae</taxon>
        <taxon>Kouleothrix</taxon>
    </lineage>
</organism>
<dbReference type="InterPro" id="IPR046342">
    <property type="entry name" value="CBS_dom_sf"/>
</dbReference>
<dbReference type="InterPro" id="IPR045865">
    <property type="entry name" value="ACT-like_dom_sf"/>
</dbReference>
<dbReference type="EMBL" id="LJCR01001229">
    <property type="protein sequence ID" value="KPV50759.1"/>
    <property type="molecule type" value="Genomic_DNA"/>
</dbReference>
<dbReference type="Pfam" id="PF00571">
    <property type="entry name" value="CBS"/>
    <property type="match status" value="2"/>
</dbReference>
<dbReference type="PANTHER" id="PTHR43080">
    <property type="entry name" value="CBS DOMAIN-CONTAINING PROTEIN CBSX3, MITOCHONDRIAL"/>
    <property type="match status" value="1"/>
</dbReference>
<evidence type="ECO:0000256" key="2">
    <source>
        <dbReference type="PROSITE-ProRule" id="PRU00703"/>
    </source>
</evidence>
<accession>A0A0P9CYT3</accession>
<dbReference type="SMART" id="SM00116">
    <property type="entry name" value="CBS"/>
    <property type="match status" value="2"/>
</dbReference>
<evidence type="ECO:0000313" key="6">
    <source>
        <dbReference type="Proteomes" id="UP000050509"/>
    </source>
</evidence>
<dbReference type="PANTHER" id="PTHR43080:SF29">
    <property type="entry name" value="OS02G0818000 PROTEIN"/>
    <property type="match status" value="1"/>
</dbReference>
<gene>
    <name evidence="5" type="ORF">SE17_25045</name>
</gene>
<dbReference type="Pfam" id="PF22190">
    <property type="entry name" value="TTHA0829-like_ACT"/>
    <property type="match status" value="1"/>
</dbReference>
<evidence type="ECO:0000256" key="1">
    <source>
        <dbReference type="ARBA" id="ARBA00023122"/>
    </source>
</evidence>
<feature type="domain" description="CBS" evidence="3">
    <location>
        <begin position="81"/>
        <end position="138"/>
    </location>
</feature>
<feature type="domain" description="ACT" evidence="4">
    <location>
        <begin position="142"/>
        <end position="213"/>
    </location>
</feature>
<reference evidence="5 6" key="1">
    <citation type="submission" date="2015-09" db="EMBL/GenBank/DDBJ databases">
        <title>Draft genome sequence of Kouleothrix aurantiaca JCM 19913.</title>
        <authorList>
            <person name="Hemp J."/>
        </authorList>
    </citation>
    <scope>NUCLEOTIDE SEQUENCE [LARGE SCALE GENOMIC DNA]</scope>
    <source>
        <strain evidence="5 6">COM-B</strain>
    </source>
</reference>
<evidence type="ECO:0000259" key="3">
    <source>
        <dbReference type="PROSITE" id="PS51371"/>
    </source>
</evidence>
<proteinExistence type="predicted"/>
<dbReference type="PROSITE" id="PS51671">
    <property type="entry name" value="ACT"/>
    <property type="match status" value="1"/>
</dbReference>
<protein>
    <recommendedName>
        <fullName evidence="7">CBS domain-containing protein</fullName>
    </recommendedName>
</protein>
<evidence type="ECO:0000259" key="4">
    <source>
        <dbReference type="PROSITE" id="PS51671"/>
    </source>
</evidence>
<dbReference type="Proteomes" id="UP000050509">
    <property type="component" value="Unassembled WGS sequence"/>
</dbReference>
<evidence type="ECO:0000313" key="5">
    <source>
        <dbReference type="EMBL" id="KPV50759.1"/>
    </source>
</evidence>
<dbReference type="AlphaFoldDB" id="A0A0P9CYT3"/>
<keyword evidence="1 2" id="KW-0129">CBS domain</keyword>
<evidence type="ECO:0008006" key="7">
    <source>
        <dbReference type="Google" id="ProtNLM"/>
    </source>
</evidence>
<dbReference type="PATRIC" id="fig|186479.3.peg.1019"/>
<dbReference type="Gene3D" id="3.10.580.10">
    <property type="entry name" value="CBS-domain"/>
    <property type="match status" value="1"/>
</dbReference>
<dbReference type="SUPFAM" id="SSF54631">
    <property type="entry name" value="CBS-domain pair"/>
    <property type="match status" value="1"/>
</dbReference>
<feature type="domain" description="CBS" evidence="3">
    <location>
        <begin position="7"/>
        <end position="62"/>
    </location>
</feature>
<dbReference type="InterPro" id="IPR000644">
    <property type="entry name" value="CBS_dom"/>
</dbReference>